<dbReference type="Gene3D" id="1.10.260.40">
    <property type="entry name" value="lambda repressor-like DNA-binding domains"/>
    <property type="match status" value="1"/>
</dbReference>
<gene>
    <name evidence="2" type="ORF">MNBD_GAMMA07-2419</name>
</gene>
<name>A0A3B0XL38_9ZZZZ</name>
<feature type="domain" description="HTH cro/C1-type" evidence="1">
    <location>
        <begin position="12"/>
        <end position="67"/>
    </location>
</feature>
<evidence type="ECO:0000313" key="2">
    <source>
        <dbReference type="EMBL" id="VAW57056.1"/>
    </source>
</evidence>
<dbReference type="SMART" id="SM00530">
    <property type="entry name" value="HTH_XRE"/>
    <property type="match status" value="1"/>
</dbReference>
<dbReference type="PROSITE" id="PS50943">
    <property type="entry name" value="HTH_CROC1"/>
    <property type="match status" value="1"/>
</dbReference>
<dbReference type="InterPro" id="IPR001387">
    <property type="entry name" value="Cro/C1-type_HTH"/>
</dbReference>
<evidence type="ECO:0000259" key="1">
    <source>
        <dbReference type="PROSITE" id="PS50943"/>
    </source>
</evidence>
<dbReference type="GO" id="GO:0003677">
    <property type="term" value="F:DNA binding"/>
    <property type="evidence" value="ECO:0007669"/>
    <property type="project" value="InterPro"/>
</dbReference>
<dbReference type="InterPro" id="IPR010982">
    <property type="entry name" value="Lambda_DNA-bd_dom_sf"/>
</dbReference>
<protein>
    <recommendedName>
        <fullName evidence="1">HTH cro/C1-type domain-containing protein</fullName>
    </recommendedName>
</protein>
<reference evidence="2" key="1">
    <citation type="submission" date="2018-06" db="EMBL/GenBank/DDBJ databases">
        <authorList>
            <person name="Zhirakovskaya E."/>
        </authorList>
    </citation>
    <scope>NUCLEOTIDE SEQUENCE</scope>
</reference>
<dbReference type="Pfam" id="PF01381">
    <property type="entry name" value="HTH_3"/>
    <property type="match status" value="1"/>
</dbReference>
<proteinExistence type="predicted"/>
<dbReference type="SUPFAM" id="SSF47413">
    <property type="entry name" value="lambda repressor-like DNA-binding domains"/>
    <property type="match status" value="1"/>
</dbReference>
<accession>A0A3B0XL38</accession>
<dbReference type="AlphaFoldDB" id="A0A3B0XL38"/>
<dbReference type="CDD" id="cd00093">
    <property type="entry name" value="HTH_XRE"/>
    <property type="match status" value="1"/>
</dbReference>
<sequence length="83" mass="9398">MNPYLEEIGGKLKVERKARKWNQTDAGRRSGLSRREVSEIENGRFKGSILKVQDYAMLVGFSLALELKRRPTLAELSGVFGED</sequence>
<dbReference type="EMBL" id="UOFF01000326">
    <property type="protein sequence ID" value="VAW57056.1"/>
    <property type="molecule type" value="Genomic_DNA"/>
</dbReference>
<organism evidence="2">
    <name type="scientific">hydrothermal vent metagenome</name>
    <dbReference type="NCBI Taxonomy" id="652676"/>
    <lineage>
        <taxon>unclassified sequences</taxon>
        <taxon>metagenomes</taxon>
        <taxon>ecological metagenomes</taxon>
    </lineage>
</organism>